<dbReference type="PANTHER" id="PTHR23150">
    <property type="entry name" value="SULFATASE MODIFYING FACTOR 1, 2"/>
    <property type="match status" value="1"/>
</dbReference>
<feature type="domain" description="Sulfatase-modifying factor enzyme-like" evidence="2">
    <location>
        <begin position="48"/>
        <end position="364"/>
    </location>
</feature>
<dbReference type="SUPFAM" id="SSF56436">
    <property type="entry name" value="C-type lectin-like"/>
    <property type="match status" value="1"/>
</dbReference>
<dbReference type="InterPro" id="IPR051043">
    <property type="entry name" value="Sulfatase_Mod_Factor_Kinase"/>
</dbReference>
<dbReference type="Proteomes" id="UP000583127">
    <property type="component" value="Unassembled WGS sequence"/>
</dbReference>
<dbReference type="GO" id="GO:0120147">
    <property type="term" value="F:formylglycine-generating oxidase activity"/>
    <property type="evidence" value="ECO:0007669"/>
    <property type="project" value="TreeGrafter"/>
</dbReference>
<comment type="caution">
    <text evidence="3">The sequence shown here is derived from an EMBL/GenBank/DDBJ whole genome shotgun (WGS) entry which is preliminary data.</text>
</comment>
<dbReference type="InterPro" id="IPR005532">
    <property type="entry name" value="SUMF_dom"/>
</dbReference>
<sequence length="376" mass="41198">MNRAMIRRRLLLGGLSGAVLATVGGVWSYSTRRRRDVLVGDGTQGPRGMVWVPEGTFLMGSTSRLALPNEGPPHPVTLSGFWISQYDITNAEFASFVKATGYTTTAEQAPRWEDLAVQLPPGTPRPADSELVAGALVFTGTDQPVPLQDYSLWWQFVPGADWRHPLGPASSLAGKDLRPVVQVSHRDALAYASWAGGRLPTESQWEYAARGGLEQADFVWGNEVPANTATRANVWRDDVSRFPVVPRATEKVAVGTMPVGSFDANGYGLYDMAGNVWQWTADWYRADAFRQLAARSPGKPAVDPAGPCDSFDPDEQGVSPAAPKRVTRGGSFLCSETYCQSYRTSARRGTDPMNSMSHLGFRIVMTEQDWDRRKRA</sequence>
<dbReference type="InterPro" id="IPR042095">
    <property type="entry name" value="SUMF_sf"/>
</dbReference>
<evidence type="ECO:0000313" key="4">
    <source>
        <dbReference type="Proteomes" id="UP000583127"/>
    </source>
</evidence>
<evidence type="ECO:0000256" key="1">
    <source>
        <dbReference type="SAM" id="MobiDB-lite"/>
    </source>
</evidence>
<dbReference type="EMBL" id="JABBFZ010000023">
    <property type="protein sequence ID" value="NML34578.1"/>
    <property type="molecule type" value="Genomic_DNA"/>
</dbReference>
<dbReference type="PANTHER" id="PTHR23150:SF19">
    <property type="entry name" value="FORMYLGLYCINE-GENERATING ENZYME"/>
    <property type="match status" value="1"/>
</dbReference>
<evidence type="ECO:0000313" key="3">
    <source>
        <dbReference type="EMBL" id="NML34578.1"/>
    </source>
</evidence>
<dbReference type="AlphaFoldDB" id="A0A7Y0FFY5"/>
<feature type="region of interest" description="Disordered" evidence="1">
    <location>
        <begin position="296"/>
        <end position="324"/>
    </location>
</feature>
<dbReference type="Pfam" id="PF03781">
    <property type="entry name" value="FGE-sulfatase"/>
    <property type="match status" value="1"/>
</dbReference>
<dbReference type="Gene3D" id="3.90.1580.10">
    <property type="entry name" value="paralog of FGE (formylglycine-generating enzyme)"/>
    <property type="match status" value="1"/>
</dbReference>
<proteinExistence type="predicted"/>
<name>A0A7Y0FFY5_9BURK</name>
<organism evidence="3 4">
    <name type="scientific">Paraburkholderia antibiotica</name>
    <dbReference type="NCBI Taxonomy" id="2728839"/>
    <lineage>
        <taxon>Bacteria</taxon>
        <taxon>Pseudomonadati</taxon>
        <taxon>Pseudomonadota</taxon>
        <taxon>Betaproteobacteria</taxon>
        <taxon>Burkholderiales</taxon>
        <taxon>Burkholderiaceae</taxon>
        <taxon>Paraburkholderia</taxon>
    </lineage>
</organism>
<keyword evidence="4" id="KW-1185">Reference proteome</keyword>
<dbReference type="InterPro" id="IPR016187">
    <property type="entry name" value="CTDL_fold"/>
</dbReference>
<evidence type="ECO:0000259" key="2">
    <source>
        <dbReference type="Pfam" id="PF03781"/>
    </source>
</evidence>
<protein>
    <submittedName>
        <fullName evidence="3">Formylglycine-generating enzyme family protein</fullName>
    </submittedName>
</protein>
<reference evidence="3 4" key="1">
    <citation type="submission" date="2020-04" db="EMBL/GenBank/DDBJ databases">
        <title>Paraburkholderia sp. G-4-1-8 isolated from soil.</title>
        <authorList>
            <person name="Dahal R.H."/>
        </authorList>
    </citation>
    <scope>NUCLEOTIDE SEQUENCE [LARGE SCALE GENOMIC DNA]</scope>
    <source>
        <strain evidence="3 4">G-4-1-8</strain>
    </source>
</reference>
<gene>
    <name evidence="3" type="ORF">HHL14_27590</name>
</gene>
<accession>A0A7Y0FFY5</accession>